<reference evidence="2 3" key="1">
    <citation type="submission" date="2019-01" db="EMBL/GenBank/DDBJ databases">
        <authorList>
            <person name="Brito A."/>
        </authorList>
    </citation>
    <scope>NUCLEOTIDE SEQUENCE [LARGE SCALE GENOMIC DNA]</scope>
    <source>
        <strain evidence="2">1</strain>
    </source>
</reference>
<dbReference type="AlphaFoldDB" id="A0A563VPW3"/>
<organism evidence="2 3">
    <name type="scientific">Hyella patelloides LEGE 07179</name>
    <dbReference type="NCBI Taxonomy" id="945734"/>
    <lineage>
        <taxon>Bacteria</taxon>
        <taxon>Bacillati</taxon>
        <taxon>Cyanobacteriota</taxon>
        <taxon>Cyanophyceae</taxon>
        <taxon>Pleurocapsales</taxon>
        <taxon>Hyellaceae</taxon>
        <taxon>Hyella</taxon>
    </lineage>
</organism>
<dbReference type="InterPro" id="IPR029063">
    <property type="entry name" value="SAM-dependent_MTases_sf"/>
</dbReference>
<evidence type="ECO:0000313" key="3">
    <source>
        <dbReference type="Proteomes" id="UP000320055"/>
    </source>
</evidence>
<dbReference type="EMBL" id="CAACVJ010000112">
    <property type="protein sequence ID" value="VEP13450.1"/>
    <property type="molecule type" value="Genomic_DNA"/>
</dbReference>
<dbReference type="GO" id="GO:0032259">
    <property type="term" value="P:methylation"/>
    <property type="evidence" value="ECO:0007669"/>
    <property type="project" value="UniProtKB-KW"/>
</dbReference>
<feature type="domain" description="Methyltransferase" evidence="1">
    <location>
        <begin position="122"/>
        <end position="255"/>
    </location>
</feature>
<gene>
    <name evidence="2" type="ORF">H1P_20057</name>
</gene>
<evidence type="ECO:0000259" key="1">
    <source>
        <dbReference type="Pfam" id="PF13847"/>
    </source>
</evidence>
<dbReference type="CDD" id="cd02440">
    <property type="entry name" value="AdoMet_MTases"/>
    <property type="match status" value="1"/>
</dbReference>
<dbReference type="Proteomes" id="UP000320055">
    <property type="component" value="Unassembled WGS sequence"/>
</dbReference>
<dbReference type="SUPFAM" id="SSF53335">
    <property type="entry name" value="S-adenosyl-L-methionine-dependent methyltransferases"/>
    <property type="match status" value="1"/>
</dbReference>
<dbReference type="PANTHER" id="PTHR43861">
    <property type="entry name" value="TRANS-ACONITATE 2-METHYLTRANSFERASE-RELATED"/>
    <property type="match status" value="1"/>
</dbReference>
<name>A0A563VPW3_9CYAN</name>
<keyword evidence="2" id="KW-0489">Methyltransferase</keyword>
<dbReference type="InterPro" id="IPR025714">
    <property type="entry name" value="Methyltranfer_dom"/>
</dbReference>
<keyword evidence="3" id="KW-1185">Reference proteome</keyword>
<proteinExistence type="predicted"/>
<protein>
    <submittedName>
        <fullName evidence="2">Type 11 methyltransferase</fullName>
    </submittedName>
</protein>
<evidence type="ECO:0000313" key="2">
    <source>
        <dbReference type="EMBL" id="VEP13450.1"/>
    </source>
</evidence>
<sequence length="280" mass="32595">MELKAVSWLNKIKMKTSVFNTMKTSQYAIANLIKYTFSLCIFFLIAIVFLNFSYVPQAIAQETNYRNYYRTKTFHNPDGIGKYYMEREIAQVMGHQAMMWLERDGREREEKPQAVVEHLDLKSTDSVADLGTGTGYFAFRIAELIPEGKVYAVDIQPEMLDVVNLLKEKNKISNIETVLGTENNPQLPANSIDLALMVDAYHEFAYPREMMENLYSALKPQGRVILVEYRQENPMIMIKPLHKMSQKQVKKEMKAVNLKWLKTQEFLPEQHFMIFQKPGK</sequence>
<dbReference type="Pfam" id="PF13847">
    <property type="entry name" value="Methyltransf_31"/>
    <property type="match status" value="1"/>
</dbReference>
<accession>A0A563VPW3</accession>
<dbReference type="Gene3D" id="3.40.50.150">
    <property type="entry name" value="Vaccinia Virus protein VP39"/>
    <property type="match status" value="1"/>
</dbReference>
<dbReference type="GO" id="GO:0008168">
    <property type="term" value="F:methyltransferase activity"/>
    <property type="evidence" value="ECO:0007669"/>
    <property type="project" value="UniProtKB-KW"/>
</dbReference>
<keyword evidence="2" id="KW-0808">Transferase</keyword>